<name>A0A0L0NVY7_CANAR</name>
<dbReference type="VEuPathDB" id="FungiDB:CJI96_0002232"/>
<dbReference type="VEuPathDB" id="FungiDB:CJI97_003773"/>
<dbReference type="VEuPathDB" id="FungiDB:B9J08_003698"/>
<feature type="compositionally biased region" description="Basic and acidic residues" evidence="1">
    <location>
        <begin position="299"/>
        <end position="309"/>
    </location>
</feature>
<dbReference type="VEuPathDB" id="FungiDB:CJJ09_000407"/>
<feature type="region of interest" description="Disordered" evidence="1">
    <location>
        <begin position="299"/>
        <end position="372"/>
    </location>
</feature>
<feature type="compositionally biased region" description="Polar residues" evidence="1">
    <location>
        <begin position="310"/>
        <end position="320"/>
    </location>
</feature>
<dbReference type="EMBL" id="LGST01000034">
    <property type="protein sequence ID" value="KND98174.1"/>
    <property type="molecule type" value="Genomic_DNA"/>
</dbReference>
<protein>
    <submittedName>
        <fullName evidence="2">Uncharacterized protein</fullName>
    </submittedName>
</protein>
<dbReference type="VEuPathDB" id="FungiDB:QG37_04930"/>
<organism evidence="2 3">
    <name type="scientific">Candidozyma auris</name>
    <name type="common">Yeast</name>
    <name type="synonym">Candida auris</name>
    <dbReference type="NCBI Taxonomy" id="498019"/>
    <lineage>
        <taxon>Eukaryota</taxon>
        <taxon>Fungi</taxon>
        <taxon>Dikarya</taxon>
        <taxon>Ascomycota</taxon>
        <taxon>Saccharomycotina</taxon>
        <taxon>Pichiomycetes</taxon>
        <taxon>Metschnikowiaceae</taxon>
        <taxon>Candidozyma</taxon>
    </lineage>
</organism>
<reference evidence="3" key="1">
    <citation type="journal article" date="2015" name="BMC Genomics">
        <title>Draft genome of a commonly misdiagnosed multidrug resistant pathogen Candida auris.</title>
        <authorList>
            <person name="Chatterjee S."/>
            <person name="Alampalli S.V."/>
            <person name="Nageshan R.K."/>
            <person name="Chettiar S.T."/>
            <person name="Joshi S."/>
            <person name="Tatu U.S."/>
        </authorList>
    </citation>
    <scope>NUCLEOTIDE SEQUENCE [LARGE SCALE GENOMIC DNA]</scope>
    <source>
        <strain evidence="3">6684</strain>
    </source>
</reference>
<feature type="compositionally biased region" description="Basic and acidic residues" evidence="1">
    <location>
        <begin position="321"/>
        <end position="332"/>
    </location>
</feature>
<proteinExistence type="predicted"/>
<evidence type="ECO:0000313" key="3">
    <source>
        <dbReference type="Proteomes" id="UP000037122"/>
    </source>
</evidence>
<accession>A0A0L0NVY7</accession>
<dbReference type="VEuPathDB" id="FungiDB:CJJ07_004526"/>
<dbReference type="Proteomes" id="UP000037122">
    <property type="component" value="Unassembled WGS sequence"/>
</dbReference>
<comment type="caution">
    <text evidence="2">The sequence shown here is derived from an EMBL/GenBank/DDBJ whole genome shotgun (WGS) entry which is preliminary data.</text>
</comment>
<evidence type="ECO:0000256" key="1">
    <source>
        <dbReference type="SAM" id="MobiDB-lite"/>
    </source>
</evidence>
<evidence type="ECO:0000313" key="2">
    <source>
        <dbReference type="EMBL" id="KND98174.1"/>
    </source>
</evidence>
<sequence>MDGQIPYSDHGTVASQGTAVGKIFNVFNRKPKDFSSADILKLMNKTNKKNKQMGKYQGRLIEALRLWGIKLTDVNNRNMIFHYAEVLESLNLMFRDEAPNATVHAQMVNVSSKEAKVGELFDKNDKLLKRKNWLISKYGLKCNQVQQVDDEIEDNLGRIEILREQVSKALNTHLQNALDEYNHWLTQKCIYVQMASTRMQGNKHGIRPDSEIFAMKAPSSLQTTPVFRGQQLDKASYGLRKSVMEKYDSNQPVDNYGKTAAGAQGPDYGSGPRGPLKRDRVPTIFEKAALTILGPKKKEVGERSADALKKSSSAVGLSGTTKKDSSSSERPSRCASTENSPEVGQYRLPWGRDDANASKYANRPKMSAEDADKLSKAELQNEWANARNDDEDNFIEKKIRGYNGGGSRSNFFANHMPSWT</sequence>
<dbReference type="AlphaFoldDB" id="A0A0L0NVY7"/>
<feature type="region of interest" description="Disordered" evidence="1">
    <location>
        <begin position="249"/>
        <end position="278"/>
    </location>
</feature>
<gene>
    <name evidence="2" type="ORF">QG37_04930</name>
</gene>